<evidence type="ECO:0000256" key="2">
    <source>
        <dbReference type="ARBA" id="ARBA00010973"/>
    </source>
</evidence>
<evidence type="ECO:0000313" key="7">
    <source>
        <dbReference type="Proteomes" id="UP000431922"/>
    </source>
</evidence>
<dbReference type="RefSeq" id="WP_160755589.1">
    <property type="nucleotide sequence ID" value="NZ_WTYL01000001.1"/>
</dbReference>
<dbReference type="NCBIfam" id="TIGR03006">
    <property type="entry name" value="pepcterm_polyde"/>
    <property type="match status" value="1"/>
</dbReference>
<dbReference type="AlphaFoldDB" id="A0A845B781"/>
<dbReference type="PANTHER" id="PTHR47561">
    <property type="entry name" value="POLYSACCHARIDE DEACETYLASE FAMILY PROTEIN (AFU_ORTHOLOGUE AFUA_6G05030)"/>
    <property type="match status" value="1"/>
</dbReference>
<keyword evidence="7" id="KW-1185">Reference proteome</keyword>
<feature type="domain" description="NodB homology" evidence="5">
    <location>
        <begin position="29"/>
        <end position="168"/>
    </location>
</feature>
<reference evidence="6 7" key="1">
    <citation type="submission" date="2019-12" db="EMBL/GenBank/DDBJ databases">
        <title>Genomic-based taxomic classification of the family Erythrobacteraceae.</title>
        <authorList>
            <person name="Xu L."/>
        </authorList>
    </citation>
    <scope>NUCLEOTIDE SEQUENCE [LARGE SCALE GENOMIC DNA]</scope>
    <source>
        <strain evidence="6 7">KCTC 42453</strain>
    </source>
</reference>
<dbReference type="OrthoDB" id="9784220at2"/>
<accession>A0A845B781</accession>
<comment type="function">
    <text evidence="1">Is involved in generating a small heat-stable compound (Nod), an acylated oligomer of N-acetylglucosamine, that stimulates mitosis in various plant protoplasts.</text>
</comment>
<evidence type="ECO:0000313" key="6">
    <source>
        <dbReference type="EMBL" id="MXP43489.1"/>
    </source>
</evidence>
<dbReference type="PANTHER" id="PTHR47561:SF1">
    <property type="entry name" value="POLYSACCHARIDE DEACETYLASE FAMILY PROTEIN (AFU_ORTHOLOGUE AFUA_6G05030)"/>
    <property type="match status" value="1"/>
</dbReference>
<comment type="caution">
    <text evidence="6">The sequence shown here is derived from an EMBL/GenBank/DDBJ whole genome shotgun (WGS) entry which is preliminary data.</text>
</comment>
<dbReference type="GO" id="GO:0016810">
    <property type="term" value="F:hydrolase activity, acting on carbon-nitrogen (but not peptide) bonds"/>
    <property type="evidence" value="ECO:0007669"/>
    <property type="project" value="InterPro"/>
</dbReference>
<protein>
    <recommendedName>
        <fullName evidence="3">Chitooligosaccharide deacetylase</fullName>
    </recommendedName>
    <alternativeName>
        <fullName evidence="4">Nodulation protein B</fullName>
    </alternativeName>
</protein>
<organism evidence="6 7">
    <name type="scientific">Allopontixanthobacter sediminis</name>
    <dbReference type="NCBI Taxonomy" id="1689985"/>
    <lineage>
        <taxon>Bacteria</taxon>
        <taxon>Pseudomonadati</taxon>
        <taxon>Pseudomonadota</taxon>
        <taxon>Alphaproteobacteria</taxon>
        <taxon>Sphingomonadales</taxon>
        <taxon>Erythrobacteraceae</taxon>
        <taxon>Allopontixanthobacter</taxon>
    </lineage>
</organism>
<dbReference type="PROSITE" id="PS51677">
    <property type="entry name" value="NODB"/>
    <property type="match status" value="1"/>
</dbReference>
<evidence type="ECO:0000256" key="1">
    <source>
        <dbReference type="ARBA" id="ARBA00003236"/>
    </source>
</evidence>
<dbReference type="Gene3D" id="3.20.20.370">
    <property type="entry name" value="Glycoside hydrolase/deacetylase"/>
    <property type="match status" value="1"/>
</dbReference>
<dbReference type="Pfam" id="PF11959">
    <property type="entry name" value="DUF3473"/>
    <property type="match status" value="1"/>
</dbReference>
<dbReference type="InterPro" id="IPR022560">
    <property type="entry name" value="DUF3473"/>
</dbReference>
<dbReference type="CDD" id="cd10941">
    <property type="entry name" value="CE4_PuuE_HpPgdA_like_2"/>
    <property type="match status" value="1"/>
</dbReference>
<dbReference type="SUPFAM" id="SSF88713">
    <property type="entry name" value="Glycoside hydrolase/deacetylase"/>
    <property type="match status" value="1"/>
</dbReference>
<name>A0A845B781_9SPHN</name>
<evidence type="ECO:0000259" key="5">
    <source>
        <dbReference type="PROSITE" id="PS51677"/>
    </source>
</evidence>
<gene>
    <name evidence="6" type="ORF">GRI65_03335</name>
</gene>
<dbReference type="InterPro" id="IPR002509">
    <property type="entry name" value="NODB_dom"/>
</dbReference>
<proteinExistence type="inferred from homology"/>
<dbReference type="Pfam" id="PF01522">
    <property type="entry name" value="Polysacc_deac_1"/>
    <property type="match status" value="1"/>
</dbReference>
<dbReference type="EMBL" id="WTYL01000001">
    <property type="protein sequence ID" value="MXP43489.1"/>
    <property type="molecule type" value="Genomic_DNA"/>
</dbReference>
<dbReference type="InterPro" id="IPR045235">
    <property type="entry name" value="PuuE_HpPgdA-like"/>
</dbReference>
<sequence length="311" mass="35198">MPVAPESTGPIINGLSVDVEDWFQVGAFENVIDRGDWDGLSLRVEDNVLRILDLFDEAGVKATFFTLGWVARRHGPLMRRIVEAGHELASHGYDHARVFNFTRKEFGEDLRKAREILEDAGGVAIHGYRAPSFSIDRRTPWAYMELADQGYVYSSSVAPVTHDHYGWREAPRFAFKPLPWSDLVEIPVATAMLGGKRLAAGGGGFFRVLPYGFSRWAIRQVNRRDARPAVFYFHPWEIDPDQPRVPNASMRSRLRHYTNLQRMAPKLRELVHEFSWGRLDLLAYREALTAPGLVLEDPTENVIETAAGLPA</sequence>
<comment type="similarity">
    <text evidence="2">Belongs to the polysaccharide deacetylase family.</text>
</comment>
<evidence type="ECO:0000256" key="3">
    <source>
        <dbReference type="ARBA" id="ARBA00020071"/>
    </source>
</evidence>
<dbReference type="InterPro" id="IPR014344">
    <property type="entry name" value="XrtA_polysacc_deacetyl"/>
</dbReference>
<evidence type="ECO:0000256" key="4">
    <source>
        <dbReference type="ARBA" id="ARBA00032976"/>
    </source>
</evidence>
<dbReference type="Proteomes" id="UP000431922">
    <property type="component" value="Unassembled WGS sequence"/>
</dbReference>
<dbReference type="GO" id="GO:0005975">
    <property type="term" value="P:carbohydrate metabolic process"/>
    <property type="evidence" value="ECO:0007669"/>
    <property type="project" value="InterPro"/>
</dbReference>
<dbReference type="InterPro" id="IPR011330">
    <property type="entry name" value="Glyco_hydro/deAcase_b/a-brl"/>
</dbReference>